<name>A0A5J4UPW4_9EUKA</name>
<comment type="caution">
    <text evidence="1">The sequence shown here is derived from an EMBL/GenBank/DDBJ whole genome shotgun (WGS) entry which is preliminary data.</text>
</comment>
<proteinExistence type="predicted"/>
<reference evidence="1 2" key="1">
    <citation type="submission" date="2019-03" db="EMBL/GenBank/DDBJ databases">
        <title>Single cell metagenomics reveals metabolic interactions within the superorganism composed of flagellate Streblomastix strix and complex community of Bacteroidetes bacteria on its surface.</title>
        <authorList>
            <person name="Treitli S.C."/>
            <person name="Kolisko M."/>
            <person name="Husnik F."/>
            <person name="Keeling P."/>
            <person name="Hampl V."/>
        </authorList>
    </citation>
    <scope>NUCLEOTIDE SEQUENCE [LARGE SCALE GENOMIC DNA]</scope>
    <source>
        <strain evidence="1">ST1C</strain>
    </source>
</reference>
<organism evidence="1 2">
    <name type="scientific">Streblomastix strix</name>
    <dbReference type="NCBI Taxonomy" id="222440"/>
    <lineage>
        <taxon>Eukaryota</taxon>
        <taxon>Metamonada</taxon>
        <taxon>Preaxostyla</taxon>
        <taxon>Oxymonadida</taxon>
        <taxon>Streblomastigidae</taxon>
        <taxon>Streblomastix</taxon>
    </lineage>
</organism>
<dbReference type="EMBL" id="SNRW01013882">
    <property type="protein sequence ID" value="KAA6372112.1"/>
    <property type="molecule type" value="Genomic_DNA"/>
</dbReference>
<dbReference type="AlphaFoldDB" id="A0A5J4UPW4"/>
<dbReference type="Proteomes" id="UP000324800">
    <property type="component" value="Unassembled WGS sequence"/>
</dbReference>
<evidence type="ECO:0000313" key="2">
    <source>
        <dbReference type="Proteomes" id="UP000324800"/>
    </source>
</evidence>
<sequence>MDPRMIAKRLLLQLGKLTSHIMVMQQIEDTNYYQNSQVVFDYQNKHKHIQYEDKNFNQHKDFTMQLQPQMTG</sequence>
<protein>
    <submittedName>
        <fullName evidence="1">Uncharacterized protein</fullName>
    </submittedName>
</protein>
<accession>A0A5J4UPW4</accession>
<evidence type="ECO:0000313" key="1">
    <source>
        <dbReference type="EMBL" id="KAA6372112.1"/>
    </source>
</evidence>
<gene>
    <name evidence="1" type="ORF">EZS28_032361</name>
</gene>